<feature type="region of interest" description="Disordered" evidence="6">
    <location>
        <begin position="229"/>
        <end position="322"/>
    </location>
</feature>
<evidence type="ECO:0000256" key="3">
    <source>
        <dbReference type="ARBA" id="ARBA00023242"/>
    </source>
</evidence>
<dbReference type="Pfam" id="PF00046">
    <property type="entry name" value="Homeodomain"/>
    <property type="match status" value="3"/>
</dbReference>
<feature type="compositionally biased region" description="Basic and acidic residues" evidence="6">
    <location>
        <begin position="106"/>
        <end position="117"/>
    </location>
</feature>
<feature type="compositionally biased region" description="Low complexity" evidence="6">
    <location>
        <begin position="290"/>
        <end position="302"/>
    </location>
</feature>
<dbReference type="PROSITE" id="PS50071">
    <property type="entry name" value="HOMEOBOX_2"/>
    <property type="match status" value="3"/>
</dbReference>
<dbReference type="OrthoDB" id="6159439at2759"/>
<dbReference type="SMART" id="SM00389">
    <property type="entry name" value="HOX"/>
    <property type="match status" value="3"/>
</dbReference>
<evidence type="ECO:0000313" key="8">
    <source>
        <dbReference type="EMBL" id="TCD62635.1"/>
    </source>
</evidence>
<feature type="compositionally biased region" description="Basic and acidic residues" evidence="6">
    <location>
        <begin position="173"/>
        <end position="197"/>
    </location>
</feature>
<dbReference type="STRING" id="92696.A0A4R0RB90"/>
<feature type="region of interest" description="Disordered" evidence="6">
    <location>
        <begin position="368"/>
        <end position="387"/>
    </location>
</feature>
<dbReference type="EMBL" id="RWJN01000356">
    <property type="protein sequence ID" value="TCD62635.1"/>
    <property type="molecule type" value="Genomic_DNA"/>
</dbReference>
<feature type="compositionally biased region" description="Pro residues" evidence="6">
    <location>
        <begin position="474"/>
        <end position="487"/>
    </location>
</feature>
<keyword evidence="3 4" id="KW-0539">Nucleus</keyword>
<dbReference type="InterPro" id="IPR001356">
    <property type="entry name" value="HD"/>
</dbReference>
<sequence length="542" mass="60617">MPLDKPLDPPQQPHDPKDKPKKPRHRHSAFQLAALNELYDKNEHPPLDERTALAERLGMEVKTVNAWFQNKRASSKKRHKTNNPQFELPPISALIASVSSAPPPLHEYDELSEDEHLPPLSESNLAKIPLATEHHRRQSAFYTPGNPQHGHLFESEQAAHRKGRSRPSPQQSEELRKVYDRNPHPSKEERETLGDRIGMRYQSVTNWFQNQRSIAKKRKDEEDAHSVVLRMDHDESSSSSRTYSPFPPSSGAVHPSLSVPPATRHPSLSSLAIPQRMRRASPMSSHIDSRASSPRASPYRAAVAERASSVTSGARARRSRPEPYQLEALKKLFHRTATPSIEERGALALEINMDVGKVTNWFRNLRQTTRKRSKRISDEGDDEDDDASLATFTASRDVSRAGSPLLSGSSASLHEDGDVIMSDPMDVRYPSDDAIRARYESKPHRMYAHASHSRSHSDMGSDDEYQEAVTPSPESSPSPPSIVPPPTHDSKRAHAAQSPSTISLSVDALTYAEMEKATAKYHTGVKVEDALLLLSFHHNVVR</sequence>
<gene>
    <name evidence="8" type="ORF">EIP91_006619</name>
</gene>
<organism evidence="8 9">
    <name type="scientific">Steccherinum ochraceum</name>
    <dbReference type="NCBI Taxonomy" id="92696"/>
    <lineage>
        <taxon>Eukaryota</taxon>
        <taxon>Fungi</taxon>
        <taxon>Dikarya</taxon>
        <taxon>Basidiomycota</taxon>
        <taxon>Agaricomycotina</taxon>
        <taxon>Agaricomycetes</taxon>
        <taxon>Polyporales</taxon>
        <taxon>Steccherinaceae</taxon>
        <taxon>Steccherinum</taxon>
    </lineage>
</organism>
<feature type="domain" description="Homeobox" evidence="7">
    <location>
        <begin position="18"/>
        <end position="78"/>
    </location>
</feature>
<feature type="compositionally biased region" description="Basic residues" evidence="6">
    <location>
        <begin position="444"/>
        <end position="454"/>
    </location>
</feature>
<dbReference type="GO" id="GO:0000981">
    <property type="term" value="F:DNA-binding transcription factor activity, RNA polymerase II-specific"/>
    <property type="evidence" value="ECO:0007669"/>
    <property type="project" value="InterPro"/>
</dbReference>
<dbReference type="SUPFAM" id="SSF46689">
    <property type="entry name" value="Homeodomain-like"/>
    <property type="match status" value="3"/>
</dbReference>
<comment type="subcellular location">
    <subcellularLocation>
        <location evidence="4 5">Nucleus</location>
    </subcellularLocation>
</comment>
<evidence type="ECO:0000256" key="1">
    <source>
        <dbReference type="ARBA" id="ARBA00023125"/>
    </source>
</evidence>
<evidence type="ECO:0000256" key="6">
    <source>
        <dbReference type="SAM" id="MobiDB-lite"/>
    </source>
</evidence>
<dbReference type="GO" id="GO:0000978">
    <property type="term" value="F:RNA polymerase II cis-regulatory region sequence-specific DNA binding"/>
    <property type="evidence" value="ECO:0007669"/>
    <property type="project" value="TreeGrafter"/>
</dbReference>
<comment type="caution">
    <text evidence="8">The sequence shown here is derived from an EMBL/GenBank/DDBJ whole genome shotgun (WGS) entry which is preliminary data.</text>
</comment>
<feature type="region of interest" description="Disordered" evidence="6">
    <location>
        <begin position="398"/>
        <end position="427"/>
    </location>
</feature>
<dbReference type="GO" id="GO:0030154">
    <property type="term" value="P:cell differentiation"/>
    <property type="evidence" value="ECO:0007669"/>
    <property type="project" value="TreeGrafter"/>
</dbReference>
<dbReference type="CDD" id="cd00086">
    <property type="entry name" value="homeodomain"/>
    <property type="match status" value="3"/>
</dbReference>
<dbReference type="InterPro" id="IPR051000">
    <property type="entry name" value="Homeobox_DNA-bind_prot"/>
</dbReference>
<dbReference type="AlphaFoldDB" id="A0A4R0RB90"/>
<keyword evidence="2 4" id="KW-0371">Homeobox</keyword>
<dbReference type="PANTHER" id="PTHR24324">
    <property type="entry name" value="HOMEOBOX PROTEIN HHEX"/>
    <property type="match status" value="1"/>
</dbReference>
<keyword evidence="1 4" id="KW-0238">DNA-binding</keyword>
<dbReference type="Proteomes" id="UP000292702">
    <property type="component" value="Unassembled WGS sequence"/>
</dbReference>
<dbReference type="InterPro" id="IPR017970">
    <property type="entry name" value="Homeobox_CS"/>
</dbReference>
<dbReference type="Gene3D" id="1.10.10.60">
    <property type="entry name" value="Homeodomain-like"/>
    <property type="match status" value="3"/>
</dbReference>
<dbReference type="PANTHER" id="PTHR24324:SF9">
    <property type="entry name" value="HOMEOBOX DOMAIN-CONTAINING PROTEIN"/>
    <property type="match status" value="1"/>
</dbReference>
<feature type="domain" description="Homeobox" evidence="7">
    <location>
        <begin position="158"/>
        <end position="218"/>
    </location>
</feature>
<evidence type="ECO:0000256" key="2">
    <source>
        <dbReference type="ARBA" id="ARBA00023155"/>
    </source>
</evidence>
<name>A0A4R0RB90_9APHY</name>
<feature type="region of interest" description="Disordered" evidence="6">
    <location>
        <begin position="1"/>
        <end position="27"/>
    </location>
</feature>
<feature type="DNA-binding region" description="Homeobox" evidence="4">
    <location>
        <begin position="314"/>
        <end position="373"/>
    </location>
</feature>
<evidence type="ECO:0000313" key="9">
    <source>
        <dbReference type="Proteomes" id="UP000292702"/>
    </source>
</evidence>
<dbReference type="GO" id="GO:0005634">
    <property type="term" value="C:nucleus"/>
    <property type="evidence" value="ECO:0007669"/>
    <property type="project" value="UniProtKB-SubCell"/>
</dbReference>
<feature type="DNA-binding region" description="Homeobox" evidence="4">
    <location>
        <begin position="160"/>
        <end position="219"/>
    </location>
</feature>
<feature type="domain" description="Homeobox" evidence="7">
    <location>
        <begin position="312"/>
        <end position="372"/>
    </location>
</feature>
<feature type="region of interest" description="Disordered" evidence="6">
    <location>
        <begin position="441"/>
        <end position="501"/>
    </location>
</feature>
<evidence type="ECO:0000259" key="7">
    <source>
        <dbReference type="PROSITE" id="PS50071"/>
    </source>
</evidence>
<reference evidence="8 9" key="1">
    <citation type="submission" date="2018-11" db="EMBL/GenBank/DDBJ databases">
        <title>Genome assembly of Steccherinum ochraceum LE-BIN_3174, the white-rot fungus of the Steccherinaceae family (The Residual Polyporoid clade, Polyporales, Basidiomycota).</title>
        <authorList>
            <person name="Fedorova T.V."/>
            <person name="Glazunova O.A."/>
            <person name="Landesman E.O."/>
            <person name="Moiseenko K.V."/>
            <person name="Psurtseva N.V."/>
            <person name="Savinova O.S."/>
            <person name="Shakhova N.V."/>
            <person name="Tyazhelova T.V."/>
            <person name="Vasina D.V."/>
        </authorList>
    </citation>
    <scope>NUCLEOTIDE SEQUENCE [LARGE SCALE GENOMIC DNA]</scope>
    <source>
        <strain evidence="8 9">LE-BIN_3174</strain>
    </source>
</reference>
<keyword evidence="9" id="KW-1185">Reference proteome</keyword>
<proteinExistence type="predicted"/>
<accession>A0A4R0RB90</accession>
<evidence type="ECO:0000256" key="5">
    <source>
        <dbReference type="RuleBase" id="RU000682"/>
    </source>
</evidence>
<protein>
    <recommendedName>
        <fullName evidence="7">Homeobox domain-containing protein</fullName>
    </recommendedName>
</protein>
<evidence type="ECO:0000256" key="4">
    <source>
        <dbReference type="PROSITE-ProRule" id="PRU00108"/>
    </source>
</evidence>
<feature type="compositionally biased region" description="Low complexity" evidence="6">
    <location>
        <begin position="400"/>
        <end position="412"/>
    </location>
</feature>
<dbReference type="InterPro" id="IPR009057">
    <property type="entry name" value="Homeodomain-like_sf"/>
</dbReference>
<feature type="region of interest" description="Disordered" evidence="6">
    <location>
        <begin position="101"/>
        <end position="197"/>
    </location>
</feature>
<dbReference type="PROSITE" id="PS00027">
    <property type="entry name" value="HOMEOBOX_1"/>
    <property type="match status" value="1"/>
</dbReference>
<feature type="DNA-binding region" description="Homeobox" evidence="4">
    <location>
        <begin position="20"/>
        <end position="79"/>
    </location>
</feature>